<feature type="domain" description="Bet v I/Major latex protein" evidence="1">
    <location>
        <begin position="1"/>
        <end position="122"/>
    </location>
</feature>
<accession>A0ABD3TGS3</accession>
<evidence type="ECO:0000313" key="2">
    <source>
        <dbReference type="EMBL" id="KAL3835543.1"/>
    </source>
</evidence>
<evidence type="ECO:0000313" key="3">
    <source>
        <dbReference type="Proteomes" id="UP001634393"/>
    </source>
</evidence>
<dbReference type="CDD" id="cd07816">
    <property type="entry name" value="Bet_v1-like"/>
    <property type="match status" value="1"/>
</dbReference>
<keyword evidence="3" id="KW-1185">Reference proteome</keyword>
<proteinExistence type="predicted"/>
<comment type="caution">
    <text evidence="2">The sequence shown here is derived from an EMBL/GenBank/DDBJ whole genome shotgun (WGS) entry which is preliminary data.</text>
</comment>
<name>A0ABD3TGS3_9LAMI</name>
<dbReference type="InterPro" id="IPR000916">
    <property type="entry name" value="Bet_v_I/MLP"/>
</dbReference>
<dbReference type="Proteomes" id="UP001634393">
    <property type="component" value="Unassembled WGS sequence"/>
</dbReference>
<dbReference type="Pfam" id="PF00407">
    <property type="entry name" value="Bet_v_1"/>
    <property type="match status" value="2"/>
</dbReference>
<dbReference type="EMBL" id="JBJXBP010000004">
    <property type="protein sequence ID" value="KAL3835543.1"/>
    <property type="molecule type" value="Genomic_DNA"/>
</dbReference>
<gene>
    <name evidence="2" type="ORF">ACJIZ3_010279</name>
</gene>
<reference evidence="2 3" key="1">
    <citation type="submission" date="2024-12" db="EMBL/GenBank/DDBJ databases">
        <title>The unique morphological basis and parallel evolutionary history of personate flowers in Penstemon.</title>
        <authorList>
            <person name="Depatie T.H."/>
            <person name="Wessinger C.A."/>
        </authorList>
    </citation>
    <scope>NUCLEOTIDE SEQUENCE [LARGE SCALE GENOMIC DNA]</scope>
    <source>
        <strain evidence="2">WTNN_2</strain>
        <tissue evidence="2">Leaf</tissue>
    </source>
</reference>
<evidence type="ECO:0000259" key="1">
    <source>
        <dbReference type="SMART" id="SM01037"/>
    </source>
</evidence>
<organism evidence="2 3">
    <name type="scientific">Penstemon smallii</name>
    <dbReference type="NCBI Taxonomy" id="265156"/>
    <lineage>
        <taxon>Eukaryota</taxon>
        <taxon>Viridiplantae</taxon>
        <taxon>Streptophyta</taxon>
        <taxon>Embryophyta</taxon>
        <taxon>Tracheophyta</taxon>
        <taxon>Spermatophyta</taxon>
        <taxon>Magnoliopsida</taxon>
        <taxon>eudicotyledons</taxon>
        <taxon>Gunneridae</taxon>
        <taxon>Pentapetalae</taxon>
        <taxon>asterids</taxon>
        <taxon>lamiids</taxon>
        <taxon>Lamiales</taxon>
        <taxon>Plantaginaceae</taxon>
        <taxon>Cheloneae</taxon>
        <taxon>Penstemon</taxon>
    </lineage>
</organism>
<dbReference type="InterPro" id="IPR023393">
    <property type="entry name" value="START-like_dom_sf"/>
</dbReference>
<dbReference type="SMART" id="SM01037">
    <property type="entry name" value="Bet_v_1"/>
    <property type="match status" value="1"/>
</dbReference>
<dbReference type="Gene3D" id="3.30.530.20">
    <property type="match status" value="2"/>
</dbReference>
<dbReference type="InterPro" id="IPR051761">
    <property type="entry name" value="MLP-like_ligand-binding"/>
</dbReference>
<dbReference type="AlphaFoldDB" id="A0ABD3TGS3"/>
<protein>
    <recommendedName>
        <fullName evidence="1">Bet v I/Major latex protein domain-containing protein</fullName>
    </recommendedName>
</protein>
<dbReference type="SUPFAM" id="SSF55961">
    <property type="entry name" value="Bet v1-like"/>
    <property type="match status" value="1"/>
</dbReference>
<dbReference type="PANTHER" id="PTHR31907">
    <property type="entry name" value="MLP-LIKE PROTEIN 423"/>
    <property type="match status" value="1"/>
</dbReference>
<sequence length="123" mass="13824">MASKIEAEVEVRSDAGKFWESIKESTTLFPKAFPDQYQSIHLLQGDGKSAGSVRLINYAPAVTALYIDGDVLNYYKNFKAYLTVTPKGENKSTVKWACEFDKANEDVPNPDIMRDFAVKCTFQ</sequence>